<keyword evidence="5" id="KW-1185">Reference proteome</keyword>
<dbReference type="Proteomes" id="UP000184533">
    <property type="component" value="Unassembled WGS sequence"/>
</dbReference>
<gene>
    <name evidence="4" type="ORF">SAMN02745223_01355</name>
    <name evidence="3" type="ORF">VW29_02335</name>
</gene>
<dbReference type="Proteomes" id="UP000033608">
    <property type="component" value="Unassembled WGS sequence"/>
</dbReference>
<evidence type="ECO:0000313" key="5">
    <source>
        <dbReference type="Proteomes" id="UP000033608"/>
    </source>
</evidence>
<feature type="domain" description="YCII-related" evidence="2">
    <location>
        <begin position="1"/>
        <end position="112"/>
    </location>
</feature>
<dbReference type="RefSeq" id="WP_046133752.1">
    <property type="nucleotide sequence ID" value="NZ_FQVC01000003.1"/>
</dbReference>
<evidence type="ECO:0000313" key="4">
    <source>
        <dbReference type="EMBL" id="SHE89536.1"/>
    </source>
</evidence>
<dbReference type="PANTHER" id="PTHR35174:SF4">
    <property type="entry name" value="BLL7163 PROTEIN"/>
    <property type="match status" value="1"/>
</dbReference>
<dbReference type="Pfam" id="PF03795">
    <property type="entry name" value="YCII"/>
    <property type="match status" value="1"/>
</dbReference>
<dbReference type="PATRIC" id="fig|1121477.3.peg.1523"/>
<sequence length="142" mass="15874">MRFMILVKATAESEADILPSSELIAAMGEFNETLIDAGVMLGAEGLHSSRKGARIKSSGGHITVTDGPFAETKELLAGFWLIQAKDRDEAIAWCKRIPLQDGQEVELRQVFEAYDFPADSLTEQHLRKEQAWRDETQKPLTR</sequence>
<dbReference type="Gene3D" id="3.30.70.1060">
    <property type="entry name" value="Dimeric alpha+beta barrel"/>
    <property type="match status" value="1"/>
</dbReference>
<accession>A0A0F5LXN4</accession>
<evidence type="ECO:0000313" key="6">
    <source>
        <dbReference type="Proteomes" id="UP000184533"/>
    </source>
</evidence>
<evidence type="ECO:0000313" key="3">
    <source>
        <dbReference type="EMBL" id="KKB86422.1"/>
    </source>
</evidence>
<evidence type="ECO:0000259" key="2">
    <source>
        <dbReference type="Pfam" id="PF03795"/>
    </source>
</evidence>
<dbReference type="InterPro" id="IPR011008">
    <property type="entry name" value="Dimeric_a/b-barrel"/>
</dbReference>
<protein>
    <submittedName>
        <fullName evidence="3">Dehydrogenase</fullName>
    </submittedName>
</protein>
<proteinExistence type="inferred from homology"/>
<dbReference type="InterPro" id="IPR005545">
    <property type="entry name" value="YCII"/>
</dbReference>
<evidence type="ECO:0000256" key="1">
    <source>
        <dbReference type="ARBA" id="ARBA00007689"/>
    </source>
</evidence>
<dbReference type="EMBL" id="FQVC01000003">
    <property type="protein sequence ID" value="SHE89536.1"/>
    <property type="molecule type" value="Genomic_DNA"/>
</dbReference>
<comment type="similarity">
    <text evidence="1">Belongs to the YciI family.</text>
</comment>
<dbReference type="PANTHER" id="PTHR35174">
    <property type="entry name" value="BLL7171 PROTEIN-RELATED"/>
    <property type="match status" value="1"/>
</dbReference>
<dbReference type="EMBL" id="LAJF01000036">
    <property type="protein sequence ID" value="KKB86422.1"/>
    <property type="molecule type" value="Genomic_DNA"/>
</dbReference>
<reference evidence="4 6" key="2">
    <citation type="submission" date="2016-11" db="EMBL/GenBank/DDBJ databases">
        <authorList>
            <person name="Jaros S."/>
            <person name="Januszkiewicz K."/>
            <person name="Wedrychowicz H."/>
        </authorList>
    </citation>
    <scope>NUCLEOTIDE SEQUENCE [LARGE SCALE GENOMIC DNA]</scope>
    <source>
        <strain evidence="4 6">DSM 17137</strain>
    </source>
</reference>
<reference evidence="3 5" key="1">
    <citation type="submission" date="2015-03" db="EMBL/GenBank/DDBJ databases">
        <authorList>
            <person name="Hassan Y.I."/>
            <person name="Lepp D."/>
            <person name="Zhou T."/>
        </authorList>
    </citation>
    <scope>NUCLEOTIDE SEQUENCE [LARGE SCALE GENOMIC DNA]</scope>
    <source>
        <strain evidence="3 5">DSM 17137</strain>
    </source>
</reference>
<dbReference type="AlphaFoldDB" id="A0A0F5LXN4"/>
<dbReference type="STRING" id="1121477.SAMN02745223_01355"/>
<dbReference type="SUPFAM" id="SSF54909">
    <property type="entry name" value="Dimeric alpha+beta barrel"/>
    <property type="match status" value="1"/>
</dbReference>
<dbReference type="OrthoDB" id="9807535at2"/>
<name>A0A0F5LXN4_9HYPH</name>
<organism evidence="3 5">
    <name type="scientific">Devosia limi DSM 17137</name>
    <dbReference type="NCBI Taxonomy" id="1121477"/>
    <lineage>
        <taxon>Bacteria</taxon>
        <taxon>Pseudomonadati</taxon>
        <taxon>Pseudomonadota</taxon>
        <taxon>Alphaproteobacteria</taxon>
        <taxon>Hyphomicrobiales</taxon>
        <taxon>Devosiaceae</taxon>
        <taxon>Devosia</taxon>
    </lineage>
</organism>